<sequence length="120" mass="12471">FRSCWSGSRLSALDPSIPAAAAVRTEISIPESGFHSPGERQAALDNSLSSTATAGSPETVRSLGPVTAAAGDSQDGSLLEQYLSSVQRQDEEEEQDKGAGDGTGTPQDPSDLSLHGKEER</sequence>
<proteinExistence type="predicted"/>
<dbReference type="Proteomes" id="UP001529510">
    <property type="component" value="Unassembled WGS sequence"/>
</dbReference>
<feature type="compositionally biased region" description="Polar residues" evidence="1">
    <location>
        <begin position="44"/>
        <end position="56"/>
    </location>
</feature>
<evidence type="ECO:0000313" key="2">
    <source>
        <dbReference type="EMBL" id="KAL0204478.1"/>
    </source>
</evidence>
<comment type="caution">
    <text evidence="2">The sequence shown here is derived from an EMBL/GenBank/DDBJ whole genome shotgun (WGS) entry which is preliminary data.</text>
</comment>
<dbReference type="AlphaFoldDB" id="A0ABD0S1D4"/>
<protein>
    <submittedName>
        <fullName evidence="2">Uncharacterized protein</fullName>
    </submittedName>
</protein>
<name>A0ABD0S1D4_CIRMR</name>
<keyword evidence="3" id="KW-1185">Reference proteome</keyword>
<evidence type="ECO:0000256" key="1">
    <source>
        <dbReference type="SAM" id="MobiDB-lite"/>
    </source>
</evidence>
<gene>
    <name evidence="2" type="ORF">M9458_002496</name>
</gene>
<dbReference type="EMBL" id="JAMKFB020000001">
    <property type="protein sequence ID" value="KAL0204478.1"/>
    <property type="molecule type" value="Genomic_DNA"/>
</dbReference>
<feature type="non-terminal residue" evidence="2">
    <location>
        <position position="120"/>
    </location>
</feature>
<reference evidence="2 3" key="1">
    <citation type="submission" date="2024-05" db="EMBL/GenBank/DDBJ databases">
        <title>Genome sequencing and assembly of Indian major carp, Cirrhinus mrigala (Hamilton, 1822).</title>
        <authorList>
            <person name="Mohindra V."/>
            <person name="Chowdhury L.M."/>
            <person name="Lal K."/>
            <person name="Jena J.K."/>
        </authorList>
    </citation>
    <scope>NUCLEOTIDE SEQUENCE [LARGE SCALE GENOMIC DNA]</scope>
    <source>
        <strain evidence="2">CM1030</strain>
        <tissue evidence="2">Blood</tissue>
    </source>
</reference>
<feature type="region of interest" description="Disordered" evidence="1">
    <location>
        <begin position="31"/>
        <end position="120"/>
    </location>
</feature>
<evidence type="ECO:0000313" key="3">
    <source>
        <dbReference type="Proteomes" id="UP001529510"/>
    </source>
</evidence>
<accession>A0ABD0S1D4</accession>
<feature type="non-terminal residue" evidence="2">
    <location>
        <position position="1"/>
    </location>
</feature>
<organism evidence="2 3">
    <name type="scientific">Cirrhinus mrigala</name>
    <name type="common">Mrigala</name>
    <dbReference type="NCBI Taxonomy" id="683832"/>
    <lineage>
        <taxon>Eukaryota</taxon>
        <taxon>Metazoa</taxon>
        <taxon>Chordata</taxon>
        <taxon>Craniata</taxon>
        <taxon>Vertebrata</taxon>
        <taxon>Euteleostomi</taxon>
        <taxon>Actinopterygii</taxon>
        <taxon>Neopterygii</taxon>
        <taxon>Teleostei</taxon>
        <taxon>Ostariophysi</taxon>
        <taxon>Cypriniformes</taxon>
        <taxon>Cyprinidae</taxon>
        <taxon>Labeoninae</taxon>
        <taxon>Labeonini</taxon>
        <taxon>Cirrhinus</taxon>
    </lineage>
</organism>